<dbReference type="GO" id="GO:0015217">
    <property type="term" value="F:ADP transmembrane transporter activity"/>
    <property type="evidence" value="ECO:0007669"/>
    <property type="project" value="InterPro"/>
</dbReference>
<organism evidence="11 13">
    <name type="scientific">Haematococcus lacustris</name>
    <name type="common">Green alga</name>
    <name type="synonym">Haematococcus pluvialis</name>
    <dbReference type="NCBI Taxonomy" id="44745"/>
    <lineage>
        <taxon>Eukaryota</taxon>
        <taxon>Viridiplantae</taxon>
        <taxon>Chlorophyta</taxon>
        <taxon>core chlorophytes</taxon>
        <taxon>Chlorophyceae</taxon>
        <taxon>CS clade</taxon>
        <taxon>Chlamydomonadales</taxon>
        <taxon>Haematococcaceae</taxon>
        <taxon>Haematococcus</taxon>
    </lineage>
</organism>
<keyword evidence="3 10" id="KW-0813">Transport</keyword>
<evidence type="ECO:0000313" key="13">
    <source>
        <dbReference type="Proteomes" id="UP000485058"/>
    </source>
</evidence>
<dbReference type="EMBL" id="BLLF01006626">
    <property type="protein sequence ID" value="GFH32421.1"/>
    <property type="molecule type" value="Genomic_DNA"/>
</dbReference>
<evidence type="ECO:0000256" key="1">
    <source>
        <dbReference type="ARBA" id="ARBA00004585"/>
    </source>
</evidence>
<dbReference type="PANTHER" id="PTHR46650">
    <property type="entry name" value="PEROXISOMAL ADENINE NUCLEOTIDE TRANSPORTER 1"/>
    <property type="match status" value="1"/>
</dbReference>
<dbReference type="Gene3D" id="1.50.40.10">
    <property type="entry name" value="Mitochondrial carrier domain"/>
    <property type="match status" value="1"/>
</dbReference>
<sequence length="88" mass="9592">MSSAGVKLGPGTIFTASALAKVCTLDCLRRIWLEEGLSGFFKGLKAKILQTALNAALMLMLKEQLFTVVKRLLASQRLHNMLSRSLVA</sequence>
<keyword evidence="13" id="KW-1185">Reference proteome</keyword>
<keyword evidence="5" id="KW-0677">Repeat</keyword>
<evidence type="ECO:0000256" key="6">
    <source>
        <dbReference type="ARBA" id="ARBA00022989"/>
    </source>
</evidence>
<keyword evidence="4 9" id="KW-0812">Transmembrane</keyword>
<dbReference type="GO" id="GO:0005347">
    <property type="term" value="F:ATP transmembrane transporter activity"/>
    <property type="evidence" value="ECO:0007669"/>
    <property type="project" value="InterPro"/>
</dbReference>
<keyword evidence="7 9" id="KW-0472">Membrane</keyword>
<dbReference type="PROSITE" id="PS50920">
    <property type="entry name" value="SOLCAR"/>
    <property type="match status" value="1"/>
</dbReference>
<evidence type="ECO:0000256" key="9">
    <source>
        <dbReference type="PROSITE-ProRule" id="PRU00282"/>
    </source>
</evidence>
<dbReference type="Pfam" id="PF00153">
    <property type="entry name" value="Mito_carr"/>
    <property type="match status" value="1"/>
</dbReference>
<keyword evidence="6" id="KW-1133">Transmembrane helix</keyword>
<comment type="caution">
    <text evidence="11">The sequence shown here is derived from an EMBL/GenBank/DDBJ whole genome shotgun (WGS) entry which is preliminary data.</text>
</comment>
<comment type="subcellular location">
    <subcellularLocation>
        <location evidence="1">Peroxisome membrane</location>
        <topology evidence="1">Multi-pass membrane protein</topology>
    </subcellularLocation>
</comment>
<proteinExistence type="inferred from homology"/>
<dbReference type="AlphaFoldDB" id="A0A6A0A2N3"/>
<dbReference type="GO" id="GO:0007031">
    <property type="term" value="P:peroxisome organization"/>
    <property type="evidence" value="ECO:0007669"/>
    <property type="project" value="TreeGrafter"/>
</dbReference>
<evidence type="ECO:0000313" key="11">
    <source>
        <dbReference type="EMBL" id="GFH23712.1"/>
    </source>
</evidence>
<dbReference type="Proteomes" id="UP000485058">
    <property type="component" value="Unassembled WGS sequence"/>
</dbReference>
<evidence type="ECO:0000256" key="4">
    <source>
        <dbReference type="ARBA" id="ARBA00022692"/>
    </source>
</evidence>
<accession>A0A6A0A2N3</accession>
<evidence type="ECO:0000256" key="5">
    <source>
        <dbReference type="ARBA" id="ARBA00022737"/>
    </source>
</evidence>
<evidence type="ECO:0000256" key="2">
    <source>
        <dbReference type="ARBA" id="ARBA00006375"/>
    </source>
</evidence>
<reference evidence="11 13" key="1">
    <citation type="submission" date="2020-02" db="EMBL/GenBank/DDBJ databases">
        <title>Draft genome sequence of Haematococcus lacustris strain NIES-144.</title>
        <authorList>
            <person name="Morimoto D."/>
            <person name="Nakagawa S."/>
            <person name="Yoshida T."/>
            <person name="Sawayama S."/>
        </authorList>
    </citation>
    <scope>NUCLEOTIDE SEQUENCE [LARGE SCALE GENOMIC DNA]</scope>
    <source>
        <strain evidence="11 13">NIES-144</strain>
    </source>
</reference>
<evidence type="ECO:0000256" key="8">
    <source>
        <dbReference type="ARBA" id="ARBA00023140"/>
    </source>
</evidence>
<name>A0A6A0A2N3_HAELA</name>
<evidence type="ECO:0000256" key="7">
    <source>
        <dbReference type="ARBA" id="ARBA00023136"/>
    </source>
</evidence>
<dbReference type="InterPro" id="IPR023395">
    <property type="entry name" value="MCP_dom_sf"/>
</dbReference>
<evidence type="ECO:0000256" key="3">
    <source>
        <dbReference type="ARBA" id="ARBA00022448"/>
    </source>
</evidence>
<dbReference type="PANTHER" id="PTHR46650:SF1">
    <property type="entry name" value="PEROXISOMAL ADENINE NUCLEOTIDE TRANSPORTER 1"/>
    <property type="match status" value="1"/>
</dbReference>
<dbReference type="SUPFAM" id="SSF103506">
    <property type="entry name" value="Mitochondrial carrier"/>
    <property type="match status" value="1"/>
</dbReference>
<feature type="repeat" description="Solcar" evidence="9">
    <location>
        <begin position="1"/>
        <end position="68"/>
    </location>
</feature>
<dbReference type="EMBL" id="BLLF01002341">
    <property type="protein sequence ID" value="GFH23712.1"/>
    <property type="molecule type" value="Genomic_DNA"/>
</dbReference>
<gene>
    <name evidence="11" type="ORF">HaLaN_21367</name>
    <name evidence="12" type="ORF">HaLaN_31635</name>
</gene>
<dbReference type="InterPro" id="IPR018108">
    <property type="entry name" value="MCP_transmembrane"/>
</dbReference>
<keyword evidence="8" id="KW-0576">Peroxisome</keyword>
<comment type="similarity">
    <text evidence="2 10">Belongs to the mitochondrial carrier (TC 2.A.29) family.</text>
</comment>
<dbReference type="GO" id="GO:0006635">
    <property type="term" value="P:fatty acid beta-oxidation"/>
    <property type="evidence" value="ECO:0007669"/>
    <property type="project" value="InterPro"/>
</dbReference>
<protein>
    <submittedName>
        <fullName evidence="11">Uncharacterized protein</fullName>
    </submittedName>
</protein>
<dbReference type="GO" id="GO:0005778">
    <property type="term" value="C:peroxisomal membrane"/>
    <property type="evidence" value="ECO:0007669"/>
    <property type="project" value="UniProtKB-SubCell"/>
</dbReference>
<evidence type="ECO:0000256" key="10">
    <source>
        <dbReference type="RuleBase" id="RU000488"/>
    </source>
</evidence>
<dbReference type="InterPro" id="IPR045900">
    <property type="entry name" value="Peroxisomal_Ade_carrier"/>
</dbReference>
<evidence type="ECO:0000313" key="12">
    <source>
        <dbReference type="EMBL" id="GFH32421.1"/>
    </source>
</evidence>